<sequence>MATHFAELLPGPKELVALGELADDLIRRVPPALVRCHVVVDSSCPNTRASESHNDWTTTTGSPHSPQMTQAEYAEMSSQMETASAHMTRAIELMDAAEQAAN</sequence>
<evidence type="ECO:0000313" key="2">
    <source>
        <dbReference type="EMBL" id="GFG89946.1"/>
    </source>
</evidence>
<dbReference type="Proteomes" id="UP000465360">
    <property type="component" value="Unassembled WGS sequence"/>
</dbReference>
<evidence type="ECO:0000256" key="1">
    <source>
        <dbReference type="SAM" id="MobiDB-lite"/>
    </source>
</evidence>
<feature type="region of interest" description="Disordered" evidence="1">
    <location>
        <begin position="44"/>
        <end position="67"/>
    </location>
</feature>
<accession>A0A7I9YMN3</accession>
<gene>
    <name evidence="2" type="ORF">MBOU_19880</name>
</gene>
<reference evidence="2 3" key="1">
    <citation type="journal article" date="2019" name="Emerg. Microbes Infect.">
        <title>Comprehensive subspecies identification of 175 nontuberculous mycobacteria species based on 7547 genomic profiles.</title>
        <authorList>
            <person name="Matsumoto Y."/>
            <person name="Kinjo T."/>
            <person name="Motooka D."/>
            <person name="Nabeya D."/>
            <person name="Jung N."/>
            <person name="Uechi K."/>
            <person name="Horii T."/>
            <person name="Iida T."/>
            <person name="Fujita J."/>
            <person name="Nakamura S."/>
        </authorList>
    </citation>
    <scope>NUCLEOTIDE SEQUENCE [LARGE SCALE GENOMIC DNA]</scope>
    <source>
        <strain evidence="2 3">JCM 30725</strain>
    </source>
</reference>
<dbReference type="AlphaFoldDB" id="A0A7I9YMN3"/>
<protein>
    <submittedName>
        <fullName evidence="2">Uncharacterized protein</fullName>
    </submittedName>
</protein>
<evidence type="ECO:0000313" key="3">
    <source>
        <dbReference type="Proteomes" id="UP000465360"/>
    </source>
</evidence>
<organism evidence="2 3">
    <name type="scientific">Mycobacterium bourgelatii</name>
    <dbReference type="NCBI Taxonomy" id="1273442"/>
    <lineage>
        <taxon>Bacteria</taxon>
        <taxon>Bacillati</taxon>
        <taxon>Actinomycetota</taxon>
        <taxon>Actinomycetes</taxon>
        <taxon>Mycobacteriales</taxon>
        <taxon>Mycobacteriaceae</taxon>
        <taxon>Mycobacterium</taxon>
    </lineage>
</organism>
<comment type="caution">
    <text evidence="2">The sequence shown here is derived from an EMBL/GenBank/DDBJ whole genome shotgun (WGS) entry which is preliminary data.</text>
</comment>
<dbReference type="EMBL" id="BLKZ01000001">
    <property type="protein sequence ID" value="GFG89946.1"/>
    <property type="molecule type" value="Genomic_DNA"/>
</dbReference>
<keyword evidence="3" id="KW-1185">Reference proteome</keyword>
<name>A0A7I9YMN3_MYCBU</name>
<proteinExistence type="predicted"/>